<evidence type="ECO:0000313" key="3">
    <source>
        <dbReference type="Proteomes" id="UP001213000"/>
    </source>
</evidence>
<organism evidence="2 3">
    <name type="scientific">Leucocoprinus birnbaumii</name>
    <dbReference type="NCBI Taxonomy" id="56174"/>
    <lineage>
        <taxon>Eukaryota</taxon>
        <taxon>Fungi</taxon>
        <taxon>Dikarya</taxon>
        <taxon>Basidiomycota</taxon>
        <taxon>Agaricomycotina</taxon>
        <taxon>Agaricomycetes</taxon>
        <taxon>Agaricomycetidae</taxon>
        <taxon>Agaricales</taxon>
        <taxon>Agaricineae</taxon>
        <taxon>Agaricaceae</taxon>
        <taxon>Leucocoprinus</taxon>
    </lineage>
</organism>
<keyword evidence="3" id="KW-1185">Reference proteome</keyword>
<gene>
    <name evidence="2" type="ORF">NP233_g11867</name>
</gene>
<sequence>MSFLRAPVTLDPDHSTDNSEFPDPRLQVLSPLRKFTVQLRLLAHSSSASFSKLIRPTVPTQPSFPDQLHWSTNYIDIKIPDSTLEVPFCKDPDQARENISMKSDPNWFRWYPTSILLISIAFGLPLQLVPSIPEISSSFCKVCSLEEAPKTVPGLCTLSTPILKD</sequence>
<dbReference type="Proteomes" id="UP001213000">
    <property type="component" value="Unassembled WGS sequence"/>
</dbReference>
<comment type="caution">
    <text evidence="2">The sequence shown here is derived from an EMBL/GenBank/DDBJ whole genome shotgun (WGS) entry which is preliminary data.</text>
</comment>
<evidence type="ECO:0000313" key="2">
    <source>
        <dbReference type="EMBL" id="KAJ3556929.1"/>
    </source>
</evidence>
<protein>
    <submittedName>
        <fullName evidence="2">Uncharacterized protein</fullName>
    </submittedName>
</protein>
<evidence type="ECO:0000256" key="1">
    <source>
        <dbReference type="SAM" id="MobiDB-lite"/>
    </source>
</evidence>
<feature type="region of interest" description="Disordered" evidence="1">
    <location>
        <begin position="1"/>
        <end position="23"/>
    </location>
</feature>
<accession>A0AAD5VFJ7</accession>
<reference evidence="2" key="1">
    <citation type="submission" date="2022-07" db="EMBL/GenBank/DDBJ databases">
        <title>Genome Sequence of Leucocoprinus birnbaumii.</title>
        <authorList>
            <person name="Buettner E."/>
        </authorList>
    </citation>
    <scope>NUCLEOTIDE SEQUENCE</scope>
    <source>
        <strain evidence="2">VT141</strain>
    </source>
</reference>
<dbReference type="EMBL" id="JANIEX010001531">
    <property type="protein sequence ID" value="KAJ3556929.1"/>
    <property type="molecule type" value="Genomic_DNA"/>
</dbReference>
<dbReference type="AlphaFoldDB" id="A0AAD5VFJ7"/>
<proteinExistence type="predicted"/>
<name>A0AAD5VFJ7_9AGAR</name>